<dbReference type="PANTHER" id="PTHR13847:SF289">
    <property type="entry name" value="GLYCINE OXIDASE"/>
    <property type="match status" value="1"/>
</dbReference>
<name>A0A7W8HVI5_9CAUL</name>
<evidence type="ECO:0000313" key="4">
    <source>
        <dbReference type="Proteomes" id="UP000566663"/>
    </source>
</evidence>
<evidence type="ECO:0000256" key="1">
    <source>
        <dbReference type="ARBA" id="ARBA00023002"/>
    </source>
</evidence>
<proteinExistence type="predicted"/>
<dbReference type="GO" id="GO:0043799">
    <property type="term" value="F:glycine oxidase activity"/>
    <property type="evidence" value="ECO:0007669"/>
    <property type="project" value="UniProtKB-EC"/>
</dbReference>
<dbReference type="Gene3D" id="3.30.9.10">
    <property type="entry name" value="D-Amino Acid Oxidase, subunit A, domain 2"/>
    <property type="match status" value="1"/>
</dbReference>
<evidence type="ECO:0000313" key="3">
    <source>
        <dbReference type="EMBL" id="MBB5290570.1"/>
    </source>
</evidence>
<sequence length="336" mass="34059">MTSSPDVIVIGAGVLGLCTAAELAGRGHAVTVIDPGGPNASSVAAGMLAPALESLLEGLTPDQAGLLKRARDLWPDFAEAHGLALHHEGAEWREADAAVAVGRLGQLGFDARATPLGLITPDDWRVDPGPALSALARAPGVSLVRGRVARLAGDARRWRVEADDGCIWFASTVVLASGAAPAVDGLPPPVAAMVDAIQPIRGQLTHVAVEGVGRVVRAPGVYAVPVAGGVVIGATMEPGRRDLEPDPDEARLRVAAGLALLGREGTAGPTRVGIRGAVADGLPLAGAAGHPGLFFALAPRRNGWLLGPLVAQVVADAIEGRPPVPDAGALDPLRFA</sequence>
<protein>
    <submittedName>
        <fullName evidence="3">Glycine oxidase</fullName>
        <ecNumber evidence="3">1.4.3.19</ecNumber>
    </submittedName>
</protein>
<gene>
    <name evidence="3" type="ORF">HNQ67_000066</name>
</gene>
<dbReference type="EMBL" id="JACHFZ010000001">
    <property type="protein sequence ID" value="MBB5290570.1"/>
    <property type="molecule type" value="Genomic_DNA"/>
</dbReference>
<dbReference type="InterPro" id="IPR006076">
    <property type="entry name" value="FAD-dep_OxRdtase"/>
</dbReference>
<dbReference type="Pfam" id="PF01266">
    <property type="entry name" value="DAO"/>
    <property type="match status" value="1"/>
</dbReference>
<evidence type="ECO:0000259" key="2">
    <source>
        <dbReference type="Pfam" id="PF01266"/>
    </source>
</evidence>
<dbReference type="GO" id="GO:0005737">
    <property type="term" value="C:cytoplasm"/>
    <property type="evidence" value="ECO:0007669"/>
    <property type="project" value="TreeGrafter"/>
</dbReference>
<dbReference type="SUPFAM" id="SSF54373">
    <property type="entry name" value="FAD-linked reductases, C-terminal domain"/>
    <property type="match status" value="1"/>
</dbReference>
<keyword evidence="1 3" id="KW-0560">Oxidoreductase</keyword>
<dbReference type="EC" id="1.4.3.19" evidence="3"/>
<comment type="caution">
    <text evidence="3">The sequence shown here is derived from an EMBL/GenBank/DDBJ whole genome shotgun (WGS) entry which is preliminary data.</text>
</comment>
<dbReference type="Proteomes" id="UP000566663">
    <property type="component" value="Unassembled WGS sequence"/>
</dbReference>
<accession>A0A7W8HVI5</accession>
<dbReference type="PANTHER" id="PTHR13847">
    <property type="entry name" value="SARCOSINE DEHYDROGENASE-RELATED"/>
    <property type="match status" value="1"/>
</dbReference>
<dbReference type="SUPFAM" id="SSF51905">
    <property type="entry name" value="FAD/NAD(P)-binding domain"/>
    <property type="match status" value="1"/>
</dbReference>
<reference evidence="3 4" key="1">
    <citation type="submission" date="2020-08" db="EMBL/GenBank/DDBJ databases">
        <title>Genomic Encyclopedia of Type Strains, Phase IV (KMG-IV): sequencing the most valuable type-strain genomes for metagenomic binning, comparative biology and taxonomic classification.</title>
        <authorList>
            <person name="Goeker M."/>
        </authorList>
    </citation>
    <scope>NUCLEOTIDE SEQUENCE [LARGE SCALE GENOMIC DNA]</scope>
    <source>
        <strain evidence="3 4">DSM 25335</strain>
    </source>
</reference>
<dbReference type="AlphaFoldDB" id="A0A7W8HVI5"/>
<organism evidence="3 4">
    <name type="scientific">Brevundimonas basaltis</name>
    <dbReference type="NCBI Taxonomy" id="472166"/>
    <lineage>
        <taxon>Bacteria</taxon>
        <taxon>Pseudomonadati</taxon>
        <taxon>Pseudomonadota</taxon>
        <taxon>Alphaproteobacteria</taxon>
        <taxon>Caulobacterales</taxon>
        <taxon>Caulobacteraceae</taxon>
        <taxon>Brevundimonas</taxon>
    </lineage>
</organism>
<keyword evidence="4" id="KW-1185">Reference proteome</keyword>
<dbReference type="Gene3D" id="3.50.50.60">
    <property type="entry name" value="FAD/NAD(P)-binding domain"/>
    <property type="match status" value="1"/>
</dbReference>
<feature type="domain" description="FAD dependent oxidoreductase" evidence="2">
    <location>
        <begin position="6"/>
        <end position="316"/>
    </location>
</feature>
<dbReference type="InterPro" id="IPR036188">
    <property type="entry name" value="FAD/NAD-bd_sf"/>
</dbReference>
<dbReference type="RefSeq" id="WP_343054764.1">
    <property type="nucleotide sequence ID" value="NZ_BAAAFF010000003.1"/>
</dbReference>